<keyword evidence="2" id="KW-0808">Transferase</keyword>
<organism evidence="2 3">
    <name type="scientific">Exidia glandulosa HHB12029</name>
    <dbReference type="NCBI Taxonomy" id="1314781"/>
    <lineage>
        <taxon>Eukaryota</taxon>
        <taxon>Fungi</taxon>
        <taxon>Dikarya</taxon>
        <taxon>Basidiomycota</taxon>
        <taxon>Agaricomycotina</taxon>
        <taxon>Agaricomycetes</taxon>
        <taxon>Auriculariales</taxon>
        <taxon>Exidiaceae</taxon>
        <taxon>Exidia</taxon>
    </lineage>
</organism>
<evidence type="ECO:0000313" key="3">
    <source>
        <dbReference type="Proteomes" id="UP000077266"/>
    </source>
</evidence>
<keyword evidence="2" id="KW-0548">Nucleotidyltransferase</keyword>
<feature type="non-terminal residue" evidence="2">
    <location>
        <position position="1"/>
    </location>
</feature>
<dbReference type="GO" id="GO:0003964">
    <property type="term" value="F:RNA-directed DNA polymerase activity"/>
    <property type="evidence" value="ECO:0007669"/>
    <property type="project" value="UniProtKB-KW"/>
</dbReference>
<name>A0A165LMP5_EXIGL</name>
<dbReference type="AlphaFoldDB" id="A0A165LMP5"/>
<protein>
    <submittedName>
        <fullName evidence="2">Reverse transcriptase</fullName>
    </submittedName>
</protein>
<evidence type="ECO:0000313" key="2">
    <source>
        <dbReference type="EMBL" id="KZV98067.1"/>
    </source>
</evidence>
<dbReference type="Pfam" id="PF07727">
    <property type="entry name" value="RVT_2"/>
    <property type="match status" value="1"/>
</dbReference>
<reference evidence="2 3" key="1">
    <citation type="journal article" date="2016" name="Mol. Biol. Evol.">
        <title>Comparative Genomics of Early-Diverging Mushroom-Forming Fungi Provides Insights into the Origins of Lignocellulose Decay Capabilities.</title>
        <authorList>
            <person name="Nagy L.G."/>
            <person name="Riley R."/>
            <person name="Tritt A."/>
            <person name="Adam C."/>
            <person name="Daum C."/>
            <person name="Floudas D."/>
            <person name="Sun H."/>
            <person name="Yadav J.S."/>
            <person name="Pangilinan J."/>
            <person name="Larsson K.H."/>
            <person name="Matsuura K."/>
            <person name="Barry K."/>
            <person name="Labutti K."/>
            <person name="Kuo R."/>
            <person name="Ohm R.A."/>
            <person name="Bhattacharya S.S."/>
            <person name="Shirouzu T."/>
            <person name="Yoshinaga Y."/>
            <person name="Martin F.M."/>
            <person name="Grigoriev I.V."/>
            <person name="Hibbett D.S."/>
        </authorList>
    </citation>
    <scope>NUCLEOTIDE SEQUENCE [LARGE SCALE GENOMIC DNA]</scope>
    <source>
        <strain evidence="2 3">HHB12029</strain>
    </source>
</reference>
<dbReference type="Proteomes" id="UP000077266">
    <property type="component" value="Unassembled WGS sequence"/>
</dbReference>
<dbReference type="OrthoDB" id="3259620at2759"/>
<feature type="non-terminal residue" evidence="2">
    <location>
        <position position="120"/>
    </location>
</feature>
<dbReference type="InterPro" id="IPR013103">
    <property type="entry name" value="RVT_2"/>
</dbReference>
<feature type="domain" description="Reverse transcriptase Ty1/copia-type" evidence="1">
    <location>
        <begin position="2"/>
        <end position="105"/>
    </location>
</feature>
<dbReference type="InParanoid" id="A0A165LMP5"/>
<proteinExistence type="predicted"/>
<gene>
    <name evidence="2" type="ORF">EXIGLDRAFT_585414</name>
</gene>
<sequence>VEQPEEFVAEGTTKLSHILELLKALYGLVQAGYVWYNTIADYLLELGFVRSELDHALFYRDTESARVYFGLHVDDSMSTGNDTSEILALEKTLDAKFEATHYLGTTLHRDPAAGTISLGQ</sequence>
<keyword evidence="3" id="KW-1185">Reference proteome</keyword>
<dbReference type="STRING" id="1314781.A0A165LMP5"/>
<evidence type="ECO:0000259" key="1">
    <source>
        <dbReference type="Pfam" id="PF07727"/>
    </source>
</evidence>
<keyword evidence="2" id="KW-0695">RNA-directed DNA polymerase</keyword>
<dbReference type="EMBL" id="KV425923">
    <property type="protein sequence ID" value="KZV98067.1"/>
    <property type="molecule type" value="Genomic_DNA"/>
</dbReference>
<accession>A0A165LMP5</accession>